<organism evidence="2 3">
    <name type="scientific">Pelagimonas phthalicica</name>
    <dbReference type="NCBI Taxonomy" id="1037362"/>
    <lineage>
        <taxon>Bacteria</taxon>
        <taxon>Pseudomonadati</taxon>
        <taxon>Pseudomonadota</taxon>
        <taxon>Alphaproteobacteria</taxon>
        <taxon>Rhodobacterales</taxon>
        <taxon>Roseobacteraceae</taxon>
        <taxon>Pelagimonas</taxon>
    </lineage>
</organism>
<evidence type="ECO:0000313" key="2">
    <source>
        <dbReference type="EMBL" id="SMX28915.1"/>
    </source>
</evidence>
<feature type="transmembrane region" description="Helical" evidence="1">
    <location>
        <begin position="115"/>
        <end position="137"/>
    </location>
</feature>
<feature type="transmembrane region" description="Helical" evidence="1">
    <location>
        <begin position="338"/>
        <end position="371"/>
    </location>
</feature>
<feature type="transmembrane region" description="Helical" evidence="1">
    <location>
        <begin position="440"/>
        <end position="462"/>
    </location>
</feature>
<evidence type="ECO:0000313" key="3">
    <source>
        <dbReference type="Proteomes" id="UP000225972"/>
    </source>
</evidence>
<gene>
    <name evidence="2" type="ORF">TRP8649_03042</name>
</gene>
<dbReference type="Proteomes" id="UP000225972">
    <property type="component" value="Unassembled WGS sequence"/>
</dbReference>
<reference evidence="3" key="1">
    <citation type="submission" date="2017-05" db="EMBL/GenBank/DDBJ databases">
        <authorList>
            <person name="Rodrigo-Torres L."/>
            <person name="Arahal R. D."/>
            <person name="Lucena T."/>
        </authorList>
    </citation>
    <scope>NUCLEOTIDE SEQUENCE [LARGE SCALE GENOMIC DNA]</scope>
    <source>
        <strain evidence="3">CECT 8649</strain>
    </source>
</reference>
<feature type="transmembrane region" description="Helical" evidence="1">
    <location>
        <begin position="392"/>
        <end position="420"/>
    </location>
</feature>
<feature type="transmembrane region" description="Helical" evidence="1">
    <location>
        <begin position="157"/>
        <end position="179"/>
    </location>
</feature>
<dbReference type="EMBL" id="FXXP01000002">
    <property type="protein sequence ID" value="SMX28915.1"/>
    <property type="molecule type" value="Genomic_DNA"/>
</dbReference>
<keyword evidence="1" id="KW-0472">Membrane</keyword>
<proteinExistence type="predicted"/>
<keyword evidence="1" id="KW-0812">Transmembrane</keyword>
<evidence type="ECO:0000256" key="1">
    <source>
        <dbReference type="SAM" id="Phobius"/>
    </source>
</evidence>
<feature type="transmembrane region" description="Helical" evidence="1">
    <location>
        <begin position="249"/>
        <end position="269"/>
    </location>
</feature>
<feature type="transmembrane region" description="Helical" evidence="1">
    <location>
        <begin position="469"/>
        <end position="489"/>
    </location>
</feature>
<feature type="transmembrane region" description="Helical" evidence="1">
    <location>
        <begin position="275"/>
        <end position="294"/>
    </location>
</feature>
<feature type="transmembrane region" description="Helical" evidence="1">
    <location>
        <begin position="191"/>
        <end position="218"/>
    </location>
</feature>
<accession>A0A238JER4</accession>
<protein>
    <submittedName>
        <fullName evidence="2">Uncharacterized protein</fullName>
    </submittedName>
</protein>
<keyword evidence="3" id="KW-1185">Reference proteome</keyword>
<keyword evidence="1" id="KW-1133">Transmembrane helix</keyword>
<feature type="transmembrane region" description="Helical" evidence="1">
    <location>
        <begin position="14"/>
        <end position="33"/>
    </location>
</feature>
<name>A0A238JER4_9RHOB</name>
<dbReference type="AlphaFoldDB" id="A0A238JER4"/>
<sequence>MGFAEFFTLIKEWFGSYAALIFVVWVVVAWALLQTAKTSKDQARFRNWASRMHRPYKALMNRVMVGLERVLMPRTVEEFPRPKRLVNRIYWWLAPLAKDPQDVERLRRKLWSWPILSAAILLSVAYPVMFATVQWGVSGDALGFGGHPLFPDDVHWGIRWPILLVLAISVIFRIMALALAEGVFEKLQLGLLLAFVFAFAGAVVVAGVVALALVVLGVVATRGAVAIGLAFAVAIAFAFAVAGALPAPFAFPITLAITVSVAALVSTGARKGIGVASHLSMLFGFGALIIIRLATEKSQDGLTVLLTLGLLPCLNAFFDWLSYGMTIFLLQKGQAKRGVWPFLCGVADVVAAGVIFAALAASLVAILAQINLWRGDILVDVRAILDQPGEHLWVIAMIASTLVPTLVHLGLALFSLITWVPVPFWQGGVDRLLDQEDTMGGWWAAARLSGALVGVYGGFLLLGGAVLWALWQLGAVIVSGYVGWLHVLLDWIGSPVMPVVI</sequence>
<feature type="transmembrane region" description="Helical" evidence="1">
    <location>
        <begin position="224"/>
        <end position="242"/>
    </location>
</feature>